<protein>
    <submittedName>
        <fullName evidence="1">Uncharacterized protein</fullName>
    </submittedName>
</protein>
<keyword evidence="1" id="KW-0496">Mitochondrion</keyword>
<evidence type="ECO:0000313" key="1">
    <source>
        <dbReference type="EMBL" id="KUM50184.1"/>
    </source>
</evidence>
<geneLocation type="mitochondrion" evidence="1"/>
<accession>A0A101M3E8</accession>
<sequence>MCFTFTFENKVHTWPGLLSACRPDSNCCNESCSEAVVLTTTINAQSVEFMSYPGRLLLHQKELEKPCMLSFSFRLI</sequence>
<comment type="caution">
    <text evidence="1">The sequence shown here is derived from an EMBL/GenBank/DDBJ whole genome shotgun (WGS) entry which is preliminary data.</text>
</comment>
<name>A0A101M3E8_PICGL</name>
<gene>
    <name evidence="1" type="ORF">ABT39_MTgene27</name>
</gene>
<proteinExistence type="predicted"/>
<reference evidence="1" key="1">
    <citation type="journal article" date="2015" name="Genome Biol. Evol.">
        <title>Organellar Genomes of White Spruce (Picea glauca): Assembly and Annotation.</title>
        <authorList>
            <person name="Jackman S.D."/>
            <person name="Warren R.L."/>
            <person name="Gibb E.A."/>
            <person name="Vandervalk B.P."/>
            <person name="Mohamadi H."/>
            <person name="Chu J."/>
            <person name="Raymond A."/>
            <person name="Pleasance S."/>
            <person name="Coope R."/>
            <person name="Wildung M.R."/>
            <person name="Ritland C.E."/>
            <person name="Bousquet J."/>
            <person name="Jones S.J."/>
            <person name="Bohlmann J."/>
            <person name="Birol I."/>
        </authorList>
    </citation>
    <scope>NUCLEOTIDE SEQUENCE [LARGE SCALE GENOMIC DNA]</scope>
    <source>
        <tissue evidence="1">Flushing bud</tissue>
    </source>
</reference>
<organism evidence="1">
    <name type="scientific">Picea glauca</name>
    <name type="common">White spruce</name>
    <name type="synonym">Pinus glauca</name>
    <dbReference type="NCBI Taxonomy" id="3330"/>
    <lineage>
        <taxon>Eukaryota</taxon>
        <taxon>Viridiplantae</taxon>
        <taxon>Streptophyta</taxon>
        <taxon>Embryophyta</taxon>
        <taxon>Tracheophyta</taxon>
        <taxon>Spermatophyta</taxon>
        <taxon>Pinopsida</taxon>
        <taxon>Pinidae</taxon>
        <taxon>Conifers I</taxon>
        <taxon>Pinales</taxon>
        <taxon>Pinaceae</taxon>
        <taxon>Picea</taxon>
    </lineage>
</organism>
<dbReference type="EMBL" id="LKAM01000001">
    <property type="protein sequence ID" value="KUM50184.1"/>
    <property type="molecule type" value="Genomic_DNA"/>
</dbReference>
<dbReference type="AlphaFoldDB" id="A0A101M3E8"/>